<keyword evidence="7" id="KW-0406">Ion transport</keyword>
<feature type="transmembrane region" description="Helical" evidence="10">
    <location>
        <begin position="210"/>
        <end position="229"/>
    </location>
</feature>
<feature type="transmembrane region" description="Helical" evidence="10">
    <location>
        <begin position="58"/>
        <end position="78"/>
    </location>
</feature>
<dbReference type="SUPFAM" id="SSF144083">
    <property type="entry name" value="Magnesium transport protein CorA, transmembrane region"/>
    <property type="match status" value="2"/>
</dbReference>
<sequence>TSMPSAAVIGLVAPDNEPLLLATDGVYGTTTEAKRLHILRSITHKRKSLKGYSVKSKFFGLAMIAGGNIALSLMAVLIKFSSRYFHSDEIVFWRSTSALVMNVAIQLYLKIPILAVDKALAKLLFIRVALGYTAMSTSFYAYSHMVLSEASVIIFTAPIITCVLSVCFLGEKLDFVGMTCIMVSFCGILCVSRPEFLFGLNMQASEAPPMAILCAGICAGCVGVINLLLRMLQNVNTWTLVTYFLLTCAIGSTVKILLLGERLMVPRESIQIANVLAIGFLGCIGQFMITKGLQIERAGVASALQYLNMLCVMLWDVMLLGETLHAWIWRHQICPRPRALSSLEAPKPKDFELVYEAPLSRRVKAITLTATASNSISCVGIPLGYALGYFPTATPSQVAIYGTVAVRGLGVLSTVLLNALFRPYAMKMWIDRSSRRIAIETMTPIGHKERVEIDANDIVKSSSLLHPMSNYQTQQKAFFFHKNGCKILDELLIAQIVPEKSEIRRRKDKGSDSSLPMHLGKRLTLRFDQMGRMTHEDFSRHDILKMVKEAVVLPNNAHSEHSKAFQAHATRSRKHIVDIPNIHMRDIRKLDNAFALANKPSITVRRGAIIVNADPIRAILMPKNCVVFLQDGSDNLIPLLEANFKEYESQDHPFEFTALEAILSTICSTLEKDCARALPLAKAAIDKLSNDATIAGELEALRATKNTLDELNSRVSGMRKAFVDILENEEDLRMMHLTKLNSEPELIHDLFSFDSEELESLIEVYLQDIFDTQTRLGLMQENIQNTKNIAMLKLDAKRNYLMTANLTLTLWTTLFTVPTFIVGAFGMNLNSYVQEVDYLFYIVGGLAVAFPVGAYRFVLRYFPRIMPKSSNGSDVYLTPEALLIQQPYDLAYENLASGPSGKRLALCFDIKGKSSYQELTRHDVFKKVQESAKSYYESTKGTPTAIEIPPIHMRDIRKLDNAFALAVEPAIIIRQQAILLNADPLRVVVLRDSCIVFLPDGADSLVSSLKCNFQEHITAEYIAFEFGALEAVLSTICKCTTSFMDIRSDVSSRLVSNAFEKNALQALAALDGMLNKLSNSSELENLRLLKDSLHKLESQVNGIRRILMEILDNDEDLHTMYLTKLNENPTIDLMSFDTENAESLLETYLQDIYGTQARIALLLNNIQNTENMVTLKLDTKRNYLLTVDLTLTILTTLLTVPTFIVGGFGMNLNSNIQNDDFYFYWVFGLCILFPIVSYLLVRRYLQTQGIDLSWSN</sequence>
<keyword evidence="4" id="KW-0460">Magnesium</keyword>
<feature type="transmembrane region" description="Helical" evidence="10">
    <location>
        <begin position="800"/>
        <end position="826"/>
    </location>
</feature>
<feature type="domain" description="EamA" evidence="11">
    <location>
        <begin position="59"/>
        <end position="192"/>
    </location>
</feature>
<feature type="non-terminal residue" evidence="12">
    <location>
        <position position="1"/>
    </location>
</feature>
<evidence type="ECO:0000256" key="6">
    <source>
        <dbReference type="ARBA" id="ARBA00022989"/>
    </source>
</evidence>
<dbReference type="InterPro" id="IPR039204">
    <property type="entry name" value="MRS2-like"/>
</dbReference>
<keyword evidence="5" id="KW-0809">Transit peptide</keyword>
<feature type="transmembrane region" description="Helical" evidence="10">
    <location>
        <begin position="1183"/>
        <end position="1210"/>
    </location>
</feature>
<dbReference type="InterPro" id="IPR045863">
    <property type="entry name" value="CorA_TM1_TM2"/>
</dbReference>
<feature type="transmembrane region" description="Helical" evidence="10">
    <location>
        <begin position="150"/>
        <end position="169"/>
    </location>
</feature>
<feature type="coiled-coil region" evidence="9">
    <location>
        <begin position="694"/>
        <end position="721"/>
    </location>
</feature>
<feature type="transmembrane region" description="Helical" evidence="10">
    <location>
        <begin position="365"/>
        <end position="387"/>
    </location>
</feature>
<evidence type="ECO:0000256" key="9">
    <source>
        <dbReference type="SAM" id="Coils"/>
    </source>
</evidence>
<dbReference type="AlphaFoldDB" id="A0A1W0A884"/>
<dbReference type="Gene3D" id="2.40.128.330">
    <property type="match status" value="2"/>
</dbReference>
<dbReference type="Pfam" id="PF00892">
    <property type="entry name" value="EamA"/>
    <property type="match status" value="2"/>
</dbReference>
<feature type="domain" description="EamA" evidence="11">
    <location>
        <begin position="211"/>
        <end position="328"/>
    </location>
</feature>
<proteinExistence type="predicted"/>
<feature type="transmembrane region" description="Helical" evidence="10">
    <location>
        <begin position="175"/>
        <end position="198"/>
    </location>
</feature>
<protein>
    <submittedName>
        <fullName evidence="12">CorA Metal Ion Transporter (MIT) Family</fullName>
    </submittedName>
</protein>
<accession>A0A1W0A884</accession>
<dbReference type="GO" id="GO:0015095">
    <property type="term" value="F:magnesium ion transmembrane transporter activity"/>
    <property type="evidence" value="ECO:0007669"/>
    <property type="project" value="TreeGrafter"/>
</dbReference>
<dbReference type="OrthoDB" id="10251508at2759"/>
<evidence type="ECO:0000256" key="7">
    <source>
        <dbReference type="ARBA" id="ARBA00023065"/>
    </source>
</evidence>
<comment type="subcellular location">
    <subcellularLocation>
        <location evidence="1">Membrane</location>
        <topology evidence="1">Multi-pass membrane protein</topology>
    </subcellularLocation>
</comment>
<dbReference type="Proteomes" id="UP000243217">
    <property type="component" value="Unassembled WGS sequence"/>
</dbReference>
<feature type="transmembrane region" description="Helical" evidence="10">
    <location>
        <begin position="124"/>
        <end position="143"/>
    </location>
</feature>
<keyword evidence="6 10" id="KW-1133">Transmembrane helix</keyword>
<comment type="caution">
    <text evidence="12">The sequence shown here is derived from an EMBL/GenBank/DDBJ whole genome shotgun (WGS) entry which is preliminary data.</text>
</comment>
<dbReference type="Gene3D" id="1.20.58.340">
    <property type="entry name" value="Magnesium transport protein CorA, transmembrane region"/>
    <property type="match status" value="4"/>
</dbReference>
<name>A0A1W0A884_9STRA</name>
<evidence type="ECO:0000259" key="11">
    <source>
        <dbReference type="Pfam" id="PF00892"/>
    </source>
</evidence>
<feature type="transmembrane region" description="Helical" evidence="10">
    <location>
        <begin position="838"/>
        <end position="859"/>
    </location>
</feature>
<dbReference type="InterPro" id="IPR037185">
    <property type="entry name" value="EmrE-like"/>
</dbReference>
<evidence type="ECO:0000256" key="5">
    <source>
        <dbReference type="ARBA" id="ARBA00022946"/>
    </source>
</evidence>
<feature type="transmembrane region" description="Helical" evidence="10">
    <location>
        <begin position="90"/>
        <end position="109"/>
    </location>
</feature>
<dbReference type="EMBL" id="JNBS01000340">
    <property type="protein sequence ID" value="OQS06486.1"/>
    <property type="molecule type" value="Genomic_DNA"/>
</dbReference>
<dbReference type="PANTHER" id="PTHR13890:SF0">
    <property type="entry name" value="MAGNESIUM TRANSPORTER MRS2 HOMOLOG, MITOCHONDRIAL"/>
    <property type="match status" value="1"/>
</dbReference>
<dbReference type="SUPFAM" id="SSF103481">
    <property type="entry name" value="Multidrug resistance efflux transporter EmrE"/>
    <property type="match status" value="2"/>
</dbReference>
<evidence type="ECO:0000256" key="3">
    <source>
        <dbReference type="ARBA" id="ARBA00022692"/>
    </source>
</evidence>
<evidence type="ECO:0000256" key="8">
    <source>
        <dbReference type="ARBA" id="ARBA00023136"/>
    </source>
</evidence>
<feature type="transmembrane region" description="Helical" evidence="10">
    <location>
        <begin position="272"/>
        <end position="294"/>
    </location>
</feature>
<dbReference type="PANTHER" id="PTHR13890">
    <property type="entry name" value="RNA SPLICING PROTEIN MRS2, MITOCHONDRIAL"/>
    <property type="match status" value="1"/>
</dbReference>
<evidence type="ECO:0000256" key="4">
    <source>
        <dbReference type="ARBA" id="ARBA00022842"/>
    </source>
</evidence>
<feature type="transmembrane region" description="Helical" evidence="10">
    <location>
        <begin position="241"/>
        <end position="260"/>
    </location>
</feature>
<dbReference type="GO" id="GO:0016020">
    <property type="term" value="C:membrane"/>
    <property type="evidence" value="ECO:0007669"/>
    <property type="project" value="UniProtKB-SubCell"/>
</dbReference>
<feature type="transmembrane region" description="Helical" evidence="10">
    <location>
        <begin position="1222"/>
        <end position="1241"/>
    </location>
</feature>
<keyword evidence="2" id="KW-0813">Transport</keyword>
<dbReference type="CDD" id="cd12823">
    <property type="entry name" value="Mrs2_Mfm1p-like"/>
    <property type="match status" value="2"/>
</dbReference>
<reference evidence="12 13" key="1">
    <citation type="journal article" date="2014" name="Genome Biol. Evol.">
        <title>The secreted proteins of Achlya hypogyna and Thraustotheca clavata identify the ancestral oomycete secretome and reveal gene acquisitions by horizontal gene transfer.</title>
        <authorList>
            <person name="Misner I."/>
            <person name="Blouin N."/>
            <person name="Leonard G."/>
            <person name="Richards T.A."/>
            <person name="Lane C.E."/>
        </authorList>
    </citation>
    <scope>NUCLEOTIDE SEQUENCE [LARGE SCALE GENOMIC DNA]</scope>
    <source>
        <strain evidence="12 13">ATCC 34112</strain>
    </source>
</reference>
<dbReference type="InterPro" id="IPR000620">
    <property type="entry name" value="EamA_dom"/>
</dbReference>
<keyword evidence="8 10" id="KW-0472">Membrane</keyword>
<evidence type="ECO:0000313" key="12">
    <source>
        <dbReference type="EMBL" id="OQS06486.1"/>
    </source>
</evidence>
<gene>
    <name evidence="12" type="ORF">THRCLA_01474</name>
</gene>
<evidence type="ECO:0000256" key="10">
    <source>
        <dbReference type="SAM" id="Phobius"/>
    </source>
</evidence>
<dbReference type="Pfam" id="PF22099">
    <property type="entry name" value="MRS2-like"/>
    <property type="match status" value="2"/>
</dbReference>
<keyword evidence="13" id="KW-1185">Reference proteome</keyword>
<evidence type="ECO:0000256" key="2">
    <source>
        <dbReference type="ARBA" id="ARBA00022448"/>
    </source>
</evidence>
<organism evidence="12 13">
    <name type="scientific">Thraustotheca clavata</name>
    <dbReference type="NCBI Taxonomy" id="74557"/>
    <lineage>
        <taxon>Eukaryota</taxon>
        <taxon>Sar</taxon>
        <taxon>Stramenopiles</taxon>
        <taxon>Oomycota</taxon>
        <taxon>Saprolegniomycetes</taxon>
        <taxon>Saprolegniales</taxon>
        <taxon>Achlyaceae</taxon>
        <taxon>Thraustotheca</taxon>
    </lineage>
</organism>
<evidence type="ECO:0000256" key="1">
    <source>
        <dbReference type="ARBA" id="ARBA00004141"/>
    </source>
</evidence>
<feature type="transmembrane region" description="Helical" evidence="10">
    <location>
        <begin position="399"/>
        <end position="421"/>
    </location>
</feature>
<keyword evidence="9" id="KW-0175">Coiled coil</keyword>
<keyword evidence="3 10" id="KW-0812">Transmembrane</keyword>
<evidence type="ECO:0000313" key="13">
    <source>
        <dbReference type="Proteomes" id="UP000243217"/>
    </source>
</evidence>